<evidence type="ECO:0000313" key="2">
    <source>
        <dbReference type="Proteomes" id="UP000275078"/>
    </source>
</evidence>
<dbReference type="EMBL" id="ML119927">
    <property type="protein sequence ID" value="RPA71455.1"/>
    <property type="molecule type" value="Genomic_DNA"/>
</dbReference>
<dbReference type="AlphaFoldDB" id="A0A3N4HA46"/>
<sequence>MPYFQGPFFQSWYQLTDPKLYNVAPSLPYILRLPDELLSQIISYTNMKWRTTIHTHSGNFWTERIYVDFQPQQTHHQARNSNWTNCSLTCRRFYSIATWKIWRNLTIVNRNDMRQLAIFTRSNPALVKYIRILNRQNITYSFNKKTARKRGALVELFLLLQEWEQKKLLAPDLSLTLQLRILVLGGYCHTETCYLPPNWREQIYWSCGLREESLWGLNRRFTNVLVNEIEWMTLGGQPLEFTKRLLSEGRKWSDSEWLRRVQRMGLSDVPYWIQKLLDENRKTILKVKRKTREMKEAWELNWPDGMWDWVDGLPPEAHQRPGLSGYEQLP</sequence>
<accession>A0A3N4HA46</accession>
<proteinExistence type="predicted"/>
<reference evidence="1 2" key="1">
    <citation type="journal article" date="2018" name="Nat. Ecol. Evol.">
        <title>Pezizomycetes genomes reveal the molecular basis of ectomycorrhizal truffle lifestyle.</title>
        <authorList>
            <person name="Murat C."/>
            <person name="Payen T."/>
            <person name="Noel B."/>
            <person name="Kuo A."/>
            <person name="Morin E."/>
            <person name="Chen J."/>
            <person name="Kohler A."/>
            <person name="Krizsan K."/>
            <person name="Balestrini R."/>
            <person name="Da Silva C."/>
            <person name="Montanini B."/>
            <person name="Hainaut M."/>
            <person name="Levati E."/>
            <person name="Barry K.W."/>
            <person name="Belfiori B."/>
            <person name="Cichocki N."/>
            <person name="Clum A."/>
            <person name="Dockter R.B."/>
            <person name="Fauchery L."/>
            <person name="Guy J."/>
            <person name="Iotti M."/>
            <person name="Le Tacon F."/>
            <person name="Lindquist E.A."/>
            <person name="Lipzen A."/>
            <person name="Malagnac F."/>
            <person name="Mello A."/>
            <person name="Molinier V."/>
            <person name="Miyauchi S."/>
            <person name="Poulain J."/>
            <person name="Riccioni C."/>
            <person name="Rubini A."/>
            <person name="Sitrit Y."/>
            <person name="Splivallo R."/>
            <person name="Traeger S."/>
            <person name="Wang M."/>
            <person name="Zifcakova L."/>
            <person name="Wipf D."/>
            <person name="Zambonelli A."/>
            <person name="Paolocci F."/>
            <person name="Nowrousian M."/>
            <person name="Ottonello S."/>
            <person name="Baldrian P."/>
            <person name="Spatafora J.W."/>
            <person name="Henrissat B."/>
            <person name="Nagy L.G."/>
            <person name="Aury J.M."/>
            <person name="Wincker P."/>
            <person name="Grigoriev I.V."/>
            <person name="Bonfante P."/>
            <person name="Martin F.M."/>
        </authorList>
    </citation>
    <scope>NUCLEOTIDE SEQUENCE [LARGE SCALE GENOMIC DNA]</scope>
    <source>
        <strain evidence="1 2">RN42</strain>
    </source>
</reference>
<dbReference type="Proteomes" id="UP000275078">
    <property type="component" value="Unassembled WGS sequence"/>
</dbReference>
<keyword evidence="2" id="KW-1185">Reference proteome</keyword>
<gene>
    <name evidence="1" type="ORF">BJ508DRAFT_315593</name>
</gene>
<name>A0A3N4HA46_ASCIM</name>
<organism evidence="1 2">
    <name type="scientific">Ascobolus immersus RN42</name>
    <dbReference type="NCBI Taxonomy" id="1160509"/>
    <lineage>
        <taxon>Eukaryota</taxon>
        <taxon>Fungi</taxon>
        <taxon>Dikarya</taxon>
        <taxon>Ascomycota</taxon>
        <taxon>Pezizomycotina</taxon>
        <taxon>Pezizomycetes</taxon>
        <taxon>Pezizales</taxon>
        <taxon>Ascobolaceae</taxon>
        <taxon>Ascobolus</taxon>
    </lineage>
</organism>
<protein>
    <submittedName>
        <fullName evidence="1">Uncharacterized protein</fullName>
    </submittedName>
</protein>
<evidence type="ECO:0000313" key="1">
    <source>
        <dbReference type="EMBL" id="RPA71455.1"/>
    </source>
</evidence>